<dbReference type="GO" id="GO:0004803">
    <property type="term" value="F:transposase activity"/>
    <property type="evidence" value="ECO:0007669"/>
    <property type="project" value="InterPro"/>
</dbReference>
<dbReference type="InterPro" id="IPR032806">
    <property type="entry name" value="YbfD_N"/>
</dbReference>
<evidence type="ECO:0000313" key="3">
    <source>
        <dbReference type="EMBL" id="ABM02615.1"/>
    </source>
</evidence>
<dbReference type="Pfam" id="PF13808">
    <property type="entry name" value="DDE_Tnp_1_assoc"/>
    <property type="match status" value="1"/>
</dbReference>
<keyword evidence="4" id="KW-1185">Reference proteome</keyword>
<evidence type="ECO:0000313" key="4">
    <source>
        <dbReference type="Proteomes" id="UP000000639"/>
    </source>
</evidence>
<dbReference type="InterPro" id="IPR002559">
    <property type="entry name" value="Transposase_11"/>
</dbReference>
<dbReference type="HOGENOM" id="CLU_046404_0_1_6"/>
<dbReference type="GO" id="GO:0006313">
    <property type="term" value="P:DNA transposition"/>
    <property type="evidence" value="ECO:0007669"/>
    <property type="project" value="InterPro"/>
</dbReference>
<dbReference type="RefSeq" id="WP_011769178.1">
    <property type="nucleotide sequence ID" value="NC_008709.1"/>
</dbReference>
<reference evidence="3 4" key="1">
    <citation type="submission" date="2007-01" db="EMBL/GenBank/DDBJ databases">
        <title>Complete sequence of Psychromonas ingrahamii 37.</title>
        <authorList>
            <consortium name="US DOE Joint Genome Institute"/>
            <person name="Copeland A."/>
            <person name="Lucas S."/>
            <person name="Lapidus A."/>
            <person name="Barry K."/>
            <person name="Detter J.C."/>
            <person name="Glavina del Rio T."/>
            <person name="Hammon N."/>
            <person name="Israni S."/>
            <person name="Dalin E."/>
            <person name="Tice H."/>
            <person name="Pitluck S."/>
            <person name="Thompson L.S."/>
            <person name="Brettin T."/>
            <person name="Bruce D."/>
            <person name="Han C."/>
            <person name="Tapia R."/>
            <person name="Schmutz J."/>
            <person name="Larimer F."/>
            <person name="Land M."/>
            <person name="Hauser L."/>
            <person name="Kyrpides N."/>
            <person name="Ivanova N."/>
            <person name="Staley J."/>
            <person name="Richardson P."/>
        </authorList>
    </citation>
    <scope>NUCLEOTIDE SEQUENCE [LARGE SCALE GENOMIC DNA]</scope>
    <source>
        <strain evidence="3 4">37</strain>
    </source>
</reference>
<dbReference type="Pfam" id="PF01609">
    <property type="entry name" value="DDE_Tnp_1"/>
    <property type="match status" value="1"/>
</dbReference>
<dbReference type="NCBIfam" id="NF033564">
    <property type="entry name" value="transpos_ISAs1"/>
    <property type="match status" value="1"/>
</dbReference>
<dbReference type="GO" id="GO:0003677">
    <property type="term" value="F:DNA binding"/>
    <property type="evidence" value="ECO:0007669"/>
    <property type="project" value="InterPro"/>
</dbReference>
<name>A1ST00_PSYIN</name>
<feature type="domain" description="H repeat-associated protein N-terminal" evidence="2">
    <location>
        <begin position="8"/>
        <end position="94"/>
    </location>
</feature>
<accession>A1ST00</accession>
<protein>
    <submittedName>
        <fullName evidence="3">Transposase, IS4 family</fullName>
    </submittedName>
</protein>
<dbReference type="AlphaFoldDB" id="A1ST00"/>
<dbReference type="InterPro" id="IPR051698">
    <property type="entry name" value="Transposase_11-like"/>
</dbReference>
<evidence type="ECO:0000259" key="1">
    <source>
        <dbReference type="Pfam" id="PF01609"/>
    </source>
</evidence>
<dbReference type="InterPro" id="IPR047647">
    <property type="entry name" value="ISAs1_transpos"/>
</dbReference>
<feature type="domain" description="Transposase IS4-like" evidence="1">
    <location>
        <begin position="103"/>
        <end position="339"/>
    </location>
</feature>
<dbReference type="EMBL" id="CP000510">
    <property type="protein sequence ID" value="ABM02615.1"/>
    <property type="molecule type" value="Genomic_DNA"/>
</dbReference>
<evidence type="ECO:0000259" key="2">
    <source>
        <dbReference type="Pfam" id="PF13808"/>
    </source>
</evidence>
<proteinExistence type="predicted"/>
<dbReference type="STRING" id="357804.Ping_0767"/>
<dbReference type="Proteomes" id="UP000000639">
    <property type="component" value="Chromosome"/>
</dbReference>
<dbReference type="PANTHER" id="PTHR30298:SF0">
    <property type="entry name" value="PROTEIN YBFL-RELATED"/>
    <property type="match status" value="1"/>
</dbReference>
<dbReference type="OrthoDB" id="8001376at2"/>
<dbReference type="eggNOG" id="COG5433">
    <property type="taxonomic scope" value="Bacteria"/>
</dbReference>
<gene>
    <name evidence="3" type="ordered locus">Ping_0767</name>
</gene>
<sequence length="374" mass="42072">MSQITLIKQLSIIRDTRQPRKVHHNLVDVLFLAITAVISGCEGWEEIQDFGNDKLDWLRKYLPFSGGIPTDDTISRVFQLIDPKEFQKCFATWMKSCCEMSHGDVIAIDGKTLRGSFNKKDKSDTIHMVSAFAAANSVVLGQVKTNAKSNEITAIPKLLDLLDVRGCLVTIDAMGCQTKIAKKIVDKGGDYLLPVKDNQERLQTALDGIFSIRRLELPETEAYTTKEKGHGREDSRMCMVADANEIGDLVFEWPGLKTLGYVVSFRTEKDMQTTVAVKFYISSAKLDAKSLLEASRAHWTVENNLHWQLDISMNDDSCRIRQQNSTENLATVRHTSLNLLKNEKSFDGGIKRKHKQANRSDSYRELVVSGLSLL</sequence>
<organism evidence="3 4">
    <name type="scientific">Psychromonas ingrahamii (strain DSM 17664 / CCUG 51855 / 37)</name>
    <dbReference type="NCBI Taxonomy" id="357804"/>
    <lineage>
        <taxon>Bacteria</taxon>
        <taxon>Pseudomonadati</taxon>
        <taxon>Pseudomonadota</taxon>
        <taxon>Gammaproteobacteria</taxon>
        <taxon>Alteromonadales</taxon>
        <taxon>Psychromonadaceae</taxon>
        <taxon>Psychromonas</taxon>
    </lineage>
</organism>
<dbReference type="KEGG" id="pin:Ping_0767"/>
<dbReference type="PANTHER" id="PTHR30298">
    <property type="entry name" value="H REPEAT-ASSOCIATED PREDICTED TRANSPOSASE"/>
    <property type="match status" value="1"/>
</dbReference>